<reference evidence="5" key="1">
    <citation type="submission" date="2021-11" db="EMBL/GenBank/DDBJ databases">
        <authorList>
            <person name="Herlambang A."/>
            <person name="Guo Y."/>
            <person name="Takashima Y."/>
            <person name="Nishizawa T."/>
        </authorList>
    </citation>
    <scope>NUCLEOTIDE SEQUENCE</scope>
    <source>
        <strain evidence="5">E1425</strain>
    </source>
</reference>
<feature type="compositionally biased region" description="Basic and acidic residues" evidence="3">
    <location>
        <begin position="55"/>
        <end position="64"/>
    </location>
</feature>
<dbReference type="GO" id="GO:0003723">
    <property type="term" value="F:RNA binding"/>
    <property type="evidence" value="ECO:0007669"/>
    <property type="project" value="UniProtKB-UniRule"/>
</dbReference>
<keyword evidence="6" id="KW-1185">Reference proteome</keyword>
<evidence type="ECO:0000256" key="2">
    <source>
        <dbReference type="PROSITE-ProRule" id="PRU00117"/>
    </source>
</evidence>
<dbReference type="CDD" id="cd22456">
    <property type="entry name" value="KH-I_Rnc1_rpt2"/>
    <property type="match status" value="1"/>
</dbReference>
<evidence type="ECO:0000256" key="1">
    <source>
        <dbReference type="ARBA" id="ARBA00022737"/>
    </source>
</evidence>
<dbReference type="EMBL" id="BQFW01000006">
    <property type="protein sequence ID" value="GJJ71861.1"/>
    <property type="molecule type" value="Genomic_DNA"/>
</dbReference>
<dbReference type="PROSITE" id="PS50084">
    <property type="entry name" value="KH_TYPE_1"/>
    <property type="match status" value="3"/>
</dbReference>
<feature type="domain" description="K Homology" evidence="4">
    <location>
        <begin position="73"/>
        <end position="143"/>
    </location>
</feature>
<dbReference type="Gene3D" id="3.30.1370.10">
    <property type="entry name" value="K Homology domain, type 1"/>
    <property type="match status" value="3"/>
</dbReference>
<accession>A0A9P3LV65</accession>
<gene>
    <name evidence="5" type="ORF">EMPS_04218</name>
</gene>
<reference evidence="5" key="2">
    <citation type="journal article" date="2022" name="Microbiol. Resour. Announc.">
        <title>Whole-Genome Sequence of Entomortierella parvispora E1425, a Mucoromycotan Fungus Associated with Burkholderiaceae-Related Endosymbiotic Bacteria.</title>
        <authorList>
            <person name="Herlambang A."/>
            <person name="Guo Y."/>
            <person name="Takashima Y."/>
            <person name="Narisawa K."/>
            <person name="Ohta H."/>
            <person name="Nishizawa T."/>
        </authorList>
    </citation>
    <scope>NUCLEOTIDE SEQUENCE</scope>
    <source>
        <strain evidence="5">E1425</strain>
    </source>
</reference>
<dbReference type="InterPro" id="IPR004087">
    <property type="entry name" value="KH_dom"/>
</dbReference>
<dbReference type="SUPFAM" id="SSF54791">
    <property type="entry name" value="Eukaryotic type KH-domain (KH-domain type I)"/>
    <property type="match status" value="3"/>
</dbReference>
<evidence type="ECO:0000313" key="5">
    <source>
        <dbReference type="EMBL" id="GJJ71861.1"/>
    </source>
</evidence>
<sequence length="381" mass="40364">MNMSESDAATRSEKNEKRVLDDSDHDSDVESRRHKRAAVPDSTSATSDRPLNKRRTSEDIRMKDADEDTDLPPPTAMRSLVSTKDAGVIIGKGGKNVKDIREQSGAKVTISEMIPGASERVLTVSGPLDTVAKAYSLVAQKTIVEQLEPDATPDTETIAIRLLVTHHRMGSVIGKGGSKIKEIQEASGARLVASEDMLPGSTERTITITGVPDAIHIAVYHVGLVLQSGNDRDRDRNVTVPYRPMARGAYGNSGPMGGHGGYGNSSYYGGGGSGYPSHGHGGGHHGYGQDYMPVSSGGGGGPGAMTQAQQIFIPNDMVGSVIGKGGSKINEIRQTSGSHIKIAEAPSSGNERLVTITGTPESNQMAVYLLYSRLESEKARQ</sequence>
<keyword evidence="2" id="KW-0694">RNA-binding</keyword>
<feature type="compositionally biased region" description="Basic and acidic residues" evidence="3">
    <location>
        <begin position="8"/>
        <end position="31"/>
    </location>
</feature>
<proteinExistence type="predicted"/>
<comment type="caution">
    <text evidence="5">The sequence shown here is derived from an EMBL/GenBank/DDBJ whole genome shotgun (WGS) entry which is preliminary data.</text>
</comment>
<evidence type="ECO:0000259" key="4">
    <source>
        <dbReference type="SMART" id="SM00322"/>
    </source>
</evidence>
<dbReference type="SMART" id="SM00322">
    <property type="entry name" value="KH"/>
    <property type="match status" value="3"/>
</dbReference>
<dbReference type="AlphaFoldDB" id="A0A9P3LV65"/>
<feature type="domain" description="K Homology" evidence="4">
    <location>
        <begin position="156"/>
        <end position="227"/>
    </location>
</feature>
<dbReference type="InterPro" id="IPR004088">
    <property type="entry name" value="KH_dom_type_1"/>
</dbReference>
<evidence type="ECO:0000256" key="3">
    <source>
        <dbReference type="SAM" id="MobiDB-lite"/>
    </source>
</evidence>
<dbReference type="Proteomes" id="UP000827284">
    <property type="component" value="Unassembled WGS sequence"/>
</dbReference>
<name>A0A9P3LV65_9FUNG</name>
<protein>
    <submittedName>
        <fullName evidence="5">Heterogeneous nuclear rnp K-like protein</fullName>
    </submittedName>
</protein>
<feature type="domain" description="K Homology" evidence="4">
    <location>
        <begin position="305"/>
        <end position="375"/>
    </location>
</feature>
<dbReference type="PANTHER" id="PTHR10288">
    <property type="entry name" value="KH DOMAIN CONTAINING RNA BINDING PROTEIN"/>
    <property type="match status" value="1"/>
</dbReference>
<dbReference type="Pfam" id="PF00013">
    <property type="entry name" value="KH_1"/>
    <property type="match status" value="3"/>
</dbReference>
<keyword evidence="1" id="KW-0677">Repeat</keyword>
<feature type="region of interest" description="Disordered" evidence="3">
    <location>
        <begin position="1"/>
        <end position="76"/>
    </location>
</feature>
<dbReference type="InterPro" id="IPR036612">
    <property type="entry name" value="KH_dom_type_1_sf"/>
</dbReference>
<organism evidence="5 6">
    <name type="scientific">Entomortierella parvispora</name>
    <dbReference type="NCBI Taxonomy" id="205924"/>
    <lineage>
        <taxon>Eukaryota</taxon>
        <taxon>Fungi</taxon>
        <taxon>Fungi incertae sedis</taxon>
        <taxon>Mucoromycota</taxon>
        <taxon>Mortierellomycotina</taxon>
        <taxon>Mortierellomycetes</taxon>
        <taxon>Mortierellales</taxon>
        <taxon>Mortierellaceae</taxon>
        <taxon>Entomortierella</taxon>
    </lineage>
</organism>
<evidence type="ECO:0000313" key="6">
    <source>
        <dbReference type="Proteomes" id="UP000827284"/>
    </source>
</evidence>
<dbReference type="CDD" id="cd22439">
    <property type="entry name" value="KH-I_PCBP_rpt3"/>
    <property type="match status" value="1"/>
</dbReference>
<dbReference type="OrthoDB" id="442947at2759"/>